<reference evidence="7 8" key="1">
    <citation type="submission" date="2017-05" db="EMBL/GenBank/DDBJ databases">
        <title>Comparative genomic and metabolic analysis of manganese-oxidizing mechanisms in Celeribater manganoxidans DY25T: its adaption to the environment of polymetallic nodule.</title>
        <authorList>
            <person name="Wang X."/>
        </authorList>
    </citation>
    <scope>NUCLEOTIDE SEQUENCE [LARGE SCALE GENOMIC DNA]</scope>
    <source>
        <strain evidence="7 8">DY25</strain>
    </source>
</reference>
<evidence type="ECO:0000313" key="7">
    <source>
        <dbReference type="EMBL" id="ATI43023.1"/>
    </source>
</evidence>
<evidence type="ECO:0000256" key="1">
    <source>
        <dbReference type="ARBA" id="ARBA00004453"/>
    </source>
</evidence>
<comment type="subcellular location">
    <subcellularLocation>
        <location evidence="1">Cytoplasm</location>
        <location evidence="1">Nucleoid</location>
    </subcellularLocation>
</comment>
<dbReference type="Proteomes" id="UP000219050">
    <property type="component" value="Chromosome"/>
</dbReference>
<keyword evidence="8" id="KW-1185">Reference proteome</keyword>
<dbReference type="KEGG" id="cmag:CBW24_14095"/>
<dbReference type="EMBL" id="CP021404">
    <property type="protein sequence ID" value="ATI43023.1"/>
    <property type="molecule type" value="Genomic_DNA"/>
</dbReference>
<evidence type="ECO:0000256" key="2">
    <source>
        <dbReference type="ARBA" id="ARBA00010610"/>
    </source>
</evidence>
<dbReference type="InterPro" id="IPR037150">
    <property type="entry name" value="H-NS_C_dom_sf"/>
</dbReference>
<sequence>MNRRRHVALVDLDGFDRRELEQIKADCDKAIQKLDKEHRRKALAAAEAAAREHGFSLSDLSGSTDAPKSNKPKSPPKYRHPENPEMTWTGRGRKPNWLSEALRDGKSLESFAI</sequence>
<name>A0A291M1Y7_9RHOB</name>
<dbReference type="GO" id="GO:0009295">
    <property type="term" value="C:nucleoid"/>
    <property type="evidence" value="ECO:0007669"/>
    <property type="project" value="UniProtKB-SubCell"/>
</dbReference>
<feature type="domain" description="DNA-binding protein H-NS-like C-terminal" evidence="6">
    <location>
        <begin position="68"/>
        <end position="113"/>
    </location>
</feature>
<dbReference type="GO" id="GO:0003681">
    <property type="term" value="F:bent DNA binding"/>
    <property type="evidence" value="ECO:0007669"/>
    <property type="project" value="TreeGrafter"/>
</dbReference>
<dbReference type="SUPFAM" id="SSF81273">
    <property type="entry name" value="H-NS histone-like proteins"/>
    <property type="match status" value="1"/>
</dbReference>
<accession>A0A291M1Y7</accession>
<evidence type="ECO:0000256" key="5">
    <source>
        <dbReference type="SAM" id="MobiDB-lite"/>
    </source>
</evidence>
<dbReference type="Gene3D" id="4.10.430.10">
    <property type="entry name" value="Histone-like protein H-NS, C-terminal domain"/>
    <property type="match status" value="1"/>
</dbReference>
<keyword evidence="4" id="KW-0238">DNA-binding</keyword>
<evidence type="ECO:0000259" key="6">
    <source>
        <dbReference type="SMART" id="SM00528"/>
    </source>
</evidence>
<dbReference type="InterPro" id="IPR027444">
    <property type="entry name" value="H-NS_C_dom"/>
</dbReference>
<keyword evidence="3" id="KW-0963">Cytoplasm</keyword>
<dbReference type="Pfam" id="PF00816">
    <property type="entry name" value="Histone_HNS"/>
    <property type="match status" value="1"/>
</dbReference>
<dbReference type="GO" id="GO:0000976">
    <property type="term" value="F:transcription cis-regulatory region binding"/>
    <property type="evidence" value="ECO:0007669"/>
    <property type="project" value="TreeGrafter"/>
</dbReference>
<dbReference type="GO" id="GO:0003680">
    <property type="term" value="F:minor groove of adenine-thymine-rich DNA binding"/>
    <property type="evidence" value="ECO:0007669"/>
    <property type="project" value="TreeGrafter"/>
</dbReference>
<proteinExistence type="inferred from homology"/>
<dbReference type="GO" id="GO:0001217">
    <property type="term" value="F:DNA-binding transcription repressor activity"/>
    <property type="evidence" value="ECO:0007669"/>
    <property type="project" value="TreeGrafter"/>
</dbReference>
<dbReference type="GO" id="GO:0005829">
    <property type="term" value="C:cytosol"/>
    <property type="evidence" value="ECO:0007669"/>
    <property type="project" value="TreeGrafter"/>
</dbReference>
<dbReference type="SMART" id="SM00528">
    <property type="entry name" value="HNS"/>
    <property type="match status" value="1"/>
</dbReference>
<dbReference type="GO" id="GO:0032993">
    <property type="term" value="C:protein-DNA complex"/>
    <property type="evidence" value="ECO:0007669"/>
    <property type="project" value="TreeGrafter"/>
</dbReference>
<feature type="region of interest" description="Disordered" evidence="5">
    <location>
        <begin position="38"/>
        <end position="113"/>
    </location>
</feature>
<evidence type="ECO:0000313" key="8">
    <source>
        <dbReference type="Proteomes" id="UP000219050"/>
    </source>
</evidence>
<dbReference type="PANTHER" id="PTHR38097">
    <property type="match status" value="1"/>
</dbReference>
<dbReference type="AlphaFoldDB" id="A0A291M1Y7"/>
<gene>
    <name evidence="7" type="ORF">CBW24_14095</name>
</gene>
<protein>
    <recommendedName>
        <fullName evidence="6">DNA-binding protein H-NS-like C-terminal domain-containing protein</fullName>
    </recommendedName>
</protein>
<comment type="similarity">
    <text evidence="2">Belongs to the histone-like protein H-NS family.</text>
</comment>
<organism evidence="7 8">
    <name type="scientific">Pacificitalea manganoxidans</name>
    <dbReference type="NCBI Taxonomy" id="1411902"/>
    <lineage>
        <taxon>Bacteria</taxon>
        <taxon>Pseudomonadati</taxon>
        <taxon>Pseudomonadota</taxon>
        <taxon>Alphaproteobacteria</taxon>
        <taxon>Rhodobacterales</taxon>
        <taxon>Paracoccaceae</taxon>
        <taxon>Pacificitalea</taxon>
    </lineage>
</organism>
<evidence type="ECO:0000256" key="4">
    <source>
        <dbReference type="ARBA" id="ARBA00023125"/>
    </source>
</evidence>
<evidence type="ECO:0000256" key="3">
    <source>
        <dbReference type="ARBA" id="ARBA00022490"/>
    </source>
</evidence>
<dbReference type="OrthoDB" id="5297879at2"/>
<dbReference type="PANTHER" id="PTHR38097:SF2">
    <property type="entry name" value="DNA-BINDING PROTEIN STPA"/>
    <property type="match status" value="1"/>
</dbReference>